<dbReference type="STRING" id="1396821.SAMN05444515_102136"/>
<feature type="region of interest" description="Disordered" evidence="1">
    <location>
        <begin position="31"/>
        <end position="50"/>
    </location>
</feature>
<organism evidence="2 3">
    <name type="scientific">Ectothiorhodospira marina</name>
    <dbReference type="NCBI Taxonomy" id="1396821"/>
    <lineage>
        <taxon>Bacteria</taxon>
        <taxon>Pseudomonadati</taxon>
        <taxon>Pseudomonadota</taxon>
        <taxon>Gammaproteobacteria</taxon>
        <taxon>Chromatiales</taxon>
        <taxon>Ectothiorhodospiraceae</taxon>
        <taxon>Ectothiorhodospira</taxon>
    </lineage>
</organism>
<reference evidence="3" key="1">
    <citation type="submission" date="2016-10" db="EMBL/GenBank/DDBJ databases">
        <authorList>
            <person name="Varghese N."/>
            <person name="Submissions S."/>
        </authorList>
    </citation>
    <scope>NUCLEOTIDE SEQUENCE [LARGE SCALE GENOMIC DNA]</scope>
    <source>
        <strain evidence="3">DSM 241</strain>
    </source>
</reference>
<gene>
    <name evidence="2" type="ORF">SAMN05444515_102136</name>
</gene>
<proteinExistence type="predicted"/>
<dbReference type="Proteomes" id="UP000199256">
    <property type="component" value="Unassembled WGS sequence"/>
</dbReference>
<evidence type="ECO:0000313" key="2">
    <source>
        <dbReference type="EMBL" id="SEK48321.1"/>
    </source>
</evidence>
<keyword evidence="3" id="KW-1185">Reference proteome</keyword>
<dbReference type="EMBL" id="FOAA01000002">
    <property type="protein sequence ID" value="SEK48321.1"/>
    <property type="molecule type" value="Genomic_DNA"/>
</dbReference>
<feature type="region of interest" description="Disordered" evidence="1">
    <location>
        <begin position="78"/>
        <end position="139"/>
    </location>
</feature>
<evidence type="ECO:0000256" key="1">
    <source>
        <dbReference type="SAM" id="MobiDB-lite"/>
    </source>
</evidence>
<evidence type="ECO:0000313" key="3">
    <source>
        <dbReference type="Proteomes" id="UP000199256"/>
    </source>
</evidence>
<dbReference type="AlphaFoldDB" id="A0A1H7HDG2"/>
<protein>
    <submittedName>
        <fullName evidence="2">Uncharacterized protein</fullName>
    </submittedName>
</protein>
<accession>A0A1H7HDG2</accession>
<feature type="compositionally biased region" description="Polar residues" evidence="1">
    <location>
        <begin position="90"/>
        <end position="103"/>
    </location>
</feature>
<name>A0A1H7HDG2_9GAMM</name>
<sequence length="139" mass="14615">MDAIRVTSGVVDFGYTARVVRERPLQGQGLKGAVPITDGTAPTPIKGVDKRGLSPLRMQVCTGGEVLSAGVHRMDAVAKPTGTYSRRPADNTSPPVHTGRSLQSPPPVNETPQTRPERAEKGSVPILGDAPPVGPAIYR</sequence>